<feature type="region of interest" description="Disordered" evidence="1">
    <location>
        <begin position="1"/>
        <end position="22"/>
    </location>
</feature>
<protein>
    <submittedName>
        <fullName evidence="2">Uncharacterized protein</fullName>
    </submittedName>
</protein>
<organism evidence="2 3">
    <name type="scientific">Halocatena pleomorpha</name>
    <dbReference type="NCBI Taxonomy" id="1785090"/>
    <lineage>
        <taxon>Archaea</taxon>
        <taxon>Methanobacteriati</taxon>
        <taxon>Methanobacteriota</taxon>
        <taxon>Stenosarchaea group</taxon>
        <taxon>Halobacteria</taxon>
        <taxon>Halobacteriales</taxon>
        <taxon>Natronomonadaceae</taxon>
        <taxon>Halocatena</taxon>
    </lineage>
</organism>
<sequence>MTSENDISDWNKQPPDPDLEQDLGYDIDSWEVASTHCRGEEHLVFLPSSNRIRRDNEFIVAHPDDVCDLFDRI</sequence>
<dbReference type="AlphaFoldDB" id="A0A3P3RMM6"/>
<feature type="compositionally biased region" description="Polar residues" evidence="1">
    <location>
        <begin position="1"/>
        <end position="11"/>
    </location>
</feature>
<proteinExistence type="predicted"/>
<evidence type="ECO:0000313" key="2">
    <source>
        <dbReference type="EMBL" id="RRJ33643.1"/>
    </source>
</evidence>
<keyword evidence="3" id="KW-1185">Reference proteome</keyword>
<comment type="caution">
    <text evidence="2">The sequence shown here is derived from an EMBL/GenBank/DDBJ whole genome shotgun (WGS) entry which is preliminary data.</text>
</comment>
<evidence type="ECO:0000313" key="3">
    <source>
        <dbReference type="Proteomes" id="UP000282322"/>
    </source>
</evidence>
<name>A0A3P3RMM6_9EURY</name>
<dbReference type="RefSeq" id="WP_124953510.1">
    <property type="nucleotide sequence ID" value="NZ_RRCH01000003.1"/>
</dbReference>
<dbReference type="OrthoDB" id="321964at2157"/>
<reference evidence="2 3" key="1">
    <citation type="submission" date="2018-11" db="EMBL/GenBank/DDBJ databases">
        <title>Taxonoimc description of Halomarina strain SPP-AMP-1.</title>
        <authorList>
            <person name="Pal Y."/>
            <person name="Srinivasana K."/>
            <person name="Verma A."/>
            <person name="Kumar P."/>
        </authorList>
    </citation>
    <scope>NUCLEOTIDE SEQUENCE [LARGE SCALE GENOMIC DNA]</scope>
    <source>
        <strain evidence="2 3">SPP-AMP-1</strain>
    </source>
</reference>
<accession>A0A3P3RMM6</accession>
<dbReference type="Proteomes" id="UP000282322">
    <property type="component" value="Unassembled WGS sequence"/>
</dbReference>
<gene>
    <name evidence="2" type="ORF">EIK79_02260</name>
</gene>
<dbReference type="EMBL" id="RRCH01000003">
    <property type="protein sequence ID" value="RRJ33643.1"/>
    <property type="molecule type" value="Genomic_DNA"/>
</dbReference>
<evidence type="ECO:0000256" key="1">
    <source>
        <dbReference type="SAM" id="MobiDB-lite"/>
    </source>
</evidence>